<accession>A0ABV1VB88</accession>
<evidence type="ECO:0000313" key="1">
    <source>
        <dbReference type="EMBL" id="MER6903752.1"/>
    </source>
</evidence>
<organism evidence="1 2">
    <name type="scientific">Streptomyces flaveolus</name>
    <dbReference type="NCBI Taxonomy" id="67297"/>
    <lineage>
        <taxon>Bacteria</taxon>
        <taxon>Bacillati</taxon>
        <taxon>Actinomycetota</taxon>
        <taxon>Actinomycetes</taxon>
        <taxon>Kitasatosporales</taxon>
        <taxon>Streptomycetaceae</taxon>
        <taxon>Streptomyces</taxon>
    </lineage>
</organism>
<name>A0ABV1VB88_9ACTN</name>
<evidence type="ECO:0000313" key="2">
    <source>
        <dbReference type="Proteomes" id="UP001490330"/>
    </source>
</evidence>
<comment type="caution">
    <text evidence="1">The sequence shown here is derived from an EMBL/GenBank/DDBJ whole genome shotgun (WGS) entry which is preliminary data.</text>
</comment>
<dbReference type="Pfam" id="PF14430">
    <property type="entry name" value="Imm1"/>
    <property type="match status" value="1"/>
</dbReference>
<proteinExistence type="predicted"/>
<keyword evidence="2" id="KW-1185">Reference proteome</keyword>
<protein>
    <submittedName>
        <fullName evidence="1">Imm1 family immunity protein</fullName>
    </submittedName>
</protein>
<dbReference type="RefSeq" id="WP_350726266.1">
    <property type="nucleotide sequence ID" value="NZ_JBEPCO010000090.1"/>
</dbReference>
<dbReference type="Proteomes" id="UP001490330">
    <property type="component" value="Unassembled WGS sequence"/>
</dbReference>
<dbReference type="EMBL" id="JBEPCV010000005">
    <property type="protein sequence ID" value="MER6903752.1"/>
    <property type="molecule type" value="Genomic_DNA"/>
</dbReference>
<dbReference type="InterPro" id="IPR025680">
    <property type="entry name" value="DddI"/>
</dbReference>
<sequence length="164" mass="18512">MIVEVWFDAERNRISEPHEVDAFIARVMKELKSERKVAVGFDPGSTATFHVFDAPEGEVPDRADNSLTVGLNRAAGYGGMIWWGEEIPENPDQFYWVTKGTNLPSYDPRVTADPGYPLWYQGRSVVPAEKVRAAIEEFCYRNGKRPTVVEWEPCNPSGQPLHAE</sequence>
<reference evidence="1 2" key="1">
    <citation type="submission" date="2024-06" db="EMBL/GenBank/DDBJ databases">
        <title>The Natural Products Discovery Center: Release of the First 8490 Sequenced Strains for Exploring Actinobacteria Biosynthetic Diversity.</title>
        <authorList>
            <person name="Kalkreuter E."/>
            <person name="Kautsar S.A."/>
            <person name="Yang D."/>
            <person name="Bader C.D."/>
            <person name="Teijaro C.N."/>
            <person name="Fluegel L."/>
            <person name="Davis C.M."/>
            <person name="Simpson J.R."/>
            <person name="Lauterbach L."/>
            <person name="Steele A.D."/>
            <person name="Gui C."/>
            <person name="Meng S."/>
            <person name="Li G."/>
            <person name="Viehrig K."/>
            <person name="Ye F."/>
            <person name="Su P."/>
            <person name="Kiefer A.F."/>
            <person name="Nichols A."/>
            <person name="Cepeda A.J."/>
            <person name="Yan W."/>
            <person name="Fan B."/>
            <person name="Jiang Y."/>
            <person name="Adhikari A."/>
            <person name="Zheng C.-J."/>
            <person name="Schuster L."/>
            <person name="Cowan T.M."/>
            <person name="Smanski M.J."/>
            <person name="Chevrette M.G."/>
            <person name="De Carvalho L.P.S."/>
            <person name="Shen B."/>
        </authorList>
    </citation>
    <scope>NUCLEOTIDE SEQUENCE [LARGE SCALE GENOMIC DNA]</scope>
    <source>
        <strain evidence="1 2">NPDC000632</strain>
    </source>
</reference>
<gene>
    <name evidence="1" type="ORF">ABT322_08175</name>
</gene>